<organism evidence="3">
    <name type="scientific">Metarhizium acridum (strain CQMa 102)</name>
    <dbReference type="NCBI Taxonomy" id="655827"/>
    <lineage>
        <taxon>Eukaryota</taxon>
        <taxon>Fungi</taxon>
        <taxon>Dikarya</taxon>
        <taxon>Ascomycota</taxon>
        <taxon>Pezizomycotina</taxon>
        <taxon>Sordariomycetes</taxon>
        <taxon>Hypocreomycetidae</taxon>
        <taxon>Hypocreales</taxon>
        <taxon>Clavicipitaceae</taxon>
        <taxon>Metarhizium</taxon>
    </lineage>
</organism>
<evidence type="ECO:0000256" key="1">
    <source>
        <dbReference type="SAM" id="MobiDB-lite"/>
    </source>
</evidence>
<dbReference type="Pfam" id="PF12520">
    <property type="entry name" value="DUF3723"/>
    <property type="match status" value="1"/>
</dbReference>
<dbReference type="KEGG" id="maw:19247584"/>
<dbReference type="AlphaFoldDB" id="E9E092"/>
<feature type="compositionally biased region" description="Polar residues" evidence="1">
    <location>
        <begin position="641"/>
        <end position="650"/>
    </location>
</feature>
<feature type="region of interest" description="Disordered" evidence="1">
    <location>
        <begin position="637"/>
        <end position="664"/>
    </location>
</feature>
<keyword evidence="3" id="KW-1185">Reference proteome</keyword>
<evidence type="ECO:0000313" key="3">
    <source>
        <dbReference type="Proteomes" id="UP000002499"/>
    </source>
</evidence>
<dbReference type="HOGENOM" id="CLU_024007_0_0_1"/>
<feature type="region of interest" description="Disordered" evidence="1">
    <location>
        <begin position="578"/>
        <end position="621"/>
    </location>
</feature>
<protein>
    <submittedName>
        <fullName evidence="2">Uncharacterized protein</fullName>
    </submittedName>
</protein>
<dbReference type="GeneID" id="19247584"/>
<proteinExistence type="predicted"/>
<accession>E9E092</accession>
<dbReference type="OrthoDB" id="4932578at2759"/>
<dbReference type="OMA" id="HIRANAC"/>
<name>E9E092_METAQ</name>
<gene>
    <name evidence="2" type="ORF">MAC_03273</name>
</gene>
<sequence length="664" mass="75623">MEFFVGTAQIQLEKFTFPFSREKIPSAINYLAKIFEENCDHAANQIPVCVSRGELDRILEHSHVHNDALTQQRPPYPQLHPAATVRCLQGRQRYEAALQVLGPQTWWSVRLFCIPSDCRLDVLLKREINDLSFETSYSDGEVFRRIYSYQLEGEQELADDWRLRLSTYKQGKGLPRLLGMENIAEILYELTSYPGLKNGLKLGNIESHLATHCDEEMCHYLRHVKEVWRKITLNNPEVQQATDDETVRALERLAPSASRNDSRTIRELMLSRKLFSTIFSRILRDEIEEQLLQIGVVIPSIETFHDNMGYLSIGMSILRENIVGDKIRGTMAQAMQNIWQPRENLIEHAEGQYYLLPRQPSFFLAYHVLFISAIRNFPRLSKIGPLRERRLSPVKSGIEETYLERFLTLAQALGFTSHRLESKLRQVSPGSPLAATQLSVRKTREDSVKNRSGRPLTSSYHFISRSLFLPQMLIEPEVSGHPSILFVQADFMRSFFRGFPNDYSTIDVNSTAAQTAEHAESTTREDDCEQQELGGCTTSIVPTEFQSLAGRQSSLDKLHLNNAVLSAAASALRRRRLPLQESESPRSMLSPVGQDQAGSKDPTLYHSRHSSNSGLHHEGSIRTPETYHSYRIGHHIENRASHGSSSTGRTIFSPEDFTEPVTLK</sequence>
<dbReference type="InParanoid" id="E9E092"/>
<dbReference type="EMBL" id="GL698488">
    <property type="protein sequence ID" value="EFY90693.1"/>
    <property type="molecule type" value="Genomic_DNA"/>
</dbReference>
<evidence type="ECO:0000313" key="2">
    <source>
        <dbReference type="EMBL" id="EFY90693.1"/>
    </source>
</evidence>
<dbReference type="InterPro" id="IPR022198">
    <property type="entry name" value="DUF3723"/>
</dbReference>
<dbReference type="Proteomes" id="UP000002499">
    <property type="component" value="Unassembled WGS sequence"/>
</dbReference>
<dbReference type="eggNOG" id="ENOG502S0KD">
    <property type="taxonomic scope" value="Eukaryota"/>
</dbReference>
<reference evidence="2 3" key="1">
    <citation type="journal article" date="2011" name="PLoS Genet.">
        <title>Genome sequencing and comparative transcriptomics of the model entomopathogenic fungi Metarhizium anisopliae and M. acridum.</title>
        <authorList>
            <person name="Gao Q."/>
            <person name="Jin K."/>
            <person name="Ying S.H."/>
            <person name="Zhang Y."/>
            <person name="Xiao G."/>
            <person name="Shang Y."/>
            <person name="Duan Z."/>
            <person name="Hu X."/>
            <person name="Xie X.Q."/>
            <person name="Zhou G."/>
            <person name="Peng G."/>
            <person name="Luo Z."/>
            <person name="Huang W."/>
            <person name="Wang B."/>
            <person name="Fang W."/>
            <person name="Wang S."/>
            <person name="Zhong Y."/>
            <person name="Ma L.J."/>
            <person name="St Leger R.J."/>
            <person name="Zhao G.P."/>
            <person name="Pei Y."/>
            <person name="Feng M.G."/>
            <person name="Xia Y."/>
            <person name="Wang C."/>
        </authorList>
    </citation>
    <scope>NUCLEOTIDE SEQUENCE [LARGE SCALE GENOMIC DNA]</scope>
    <source>
        <strain evidence="2 3">CQMa 102</strain>
    </source>
</reference>